<evidence type="ECO:0000256" key="1">
    <source>
        <dbReference type="SAM" id="MobiDB-lite"/>
    </source>
</evidence>
<reference evidence="2" key="1">
    <citation type="submission" date="2020-11" db="EMBL/GenBank/DDBJ databases">
        <authorList>
            <consortium name="DOE Joint Genome Institute"/>
            <person name="Ahrendt S."/>
            <person name="Riley R."/>
            <person name="Andreopoulos W."/>
            <person name="Labutti K."/>
            <person name="Pangilinan J."/>
            <person name="Ruiz-Duenas F.J."/>
            <person name="Barrasa J.M."/>
            <person name="Sanchez-Garcia M."/>
            <person name="Camarero S."/>
            <person name="Miyauchi S."/>
            <person name="Serrano A."/>
            <person name="Linde D."/>
            <person name="Babiker R."/>
            <person name="Drula E."/>
            <person name="Ayuso-Fernandez I."/>
            <person name="Pacheco R."/>
            <person name="Padilla G."/>
            <person name="Ferreira P."/>
            <person name="Barriuso J."/>
            <person name="Kellner H."/>
            <person name="Castanera R."/>
            <person name="Alfaro M."/>
            <person name="Ramirez L."/>
            <person name="Pisabarro A.G."/>
            <person name="Kuo A."/>
            <person name="Tritt A."/>
            <person name="Lipzen A."/>
            <person name="He G."/>
            <person name="Yan M."/>
            <person name="Ng V."/>
            <person name="Cullen D."/>
            <person name="Martin F."/>
            <person name="Rosso M.-N."/>
            <person name="Henrissat B."/>
            <person name="Hibbett D."/>
            <person name="Martinez A.T."/>
            <person name="Grigoriev I.V."/>
        </authorList>
    </citation>
    <scope>NUCLEOTIDE SEQUENCE</scope>
    <source>
        <strain evidence="2">ATCC 90797</strain>
    </source>
</reference>
<keyword evidence="3" id="KW-1185">Reference proteome</keyword>
<evidence type="ECO:0000313" key="3">
    <source>
        <dbReference type="Proteomes" id="UP000807025"/>
    </source>
</evidence>
<dbReference type="EMBL" id="MU154679">
    <property type="protein sequence ID" value="KAF9489206.1"/>
    <property type="molecule type" value="Genomic_DNA"/>
</dbReference>
<feature type="region of interest" description="Disordered" evidence="1">
    <location>
        <begin position="152"/>
        <end position="182"/>
    </location>
</feature>
<evidence type="ECO:0000313" key="2">
    <source>
        <dbReference type="EMBL" id="KAF9489206.1"/>
    </source>
</evidence>
<name>A0A9P5ZKK9_PLEER</name>
<gene>
    <name evidence="2" type="ORF">BDN71DRAFT_1512353</name>
</gene>
<organism evidence="2 3">
    <name type="scientific">Pleurotus eryngii</name>
    <name type="common">Boletus of the steppes</name>
    <dbReference type="NCBI Taxonomy" id="5323"/>
    <lineage>
        <taxon>Eukaryota</taxon>
        <taxon>Fungi</taxon>
        <taxon>Dikarya</taxon>
        <taxon>Basidiomycota</taxon>
        <taxon>Agaricomycotina</taxon>
        <taxon>Agaricomycetes</taxon>
        <taxon>Agaricomycetidae</taxon>
        <taxon>Agaricales</taxon>
        <taxon>Pleurotineae</taxon>
        <taxon>Pleurotaceae</taxon>
        <taxon>Pleurotus</taxon>
    </lineage>
</organism>
<feature type="compositionally biased region" description="Low complexity" evidence="1">
    <location>
        <begin position="168"/>
        <end position="179"/>
    </location>
</feature>
<dbReference type="OrthoDB" id="3034033at2759"/>
<dbReference type="Proteomes" id="UP000807025">
    <property type="component" value="Unassembled WGS sequence"/>
</dbReference>
<protein>
    <submittedName>
        <fullName evidence="2">Uncharacterized protein</fullName>
    </submittedName>
</protein>
<proteinExistence type="predicted"/>
<sequence length="217" mass="24149">MASSRTASVSTLEDRHLANLIIILRQANYRYQQIAHNMRQTMTPTQHARLRARDLGLKLNIKAALQLDQKYVSHVPLPIISSTPVPTSKLVGHEANGERRPPKIVIPAQNSDRRNGKGAVLVTSSRWSPSPVAGPSRSIILEEIRSRREVDVPMDVQTSSEEEDDDVSVYSDTSASTSDESIGLMTPENMMTTTIRIKRKSSETYLAGKRTKFAVWA</sequence>
<dbReference type="AlphaFoldDB" id="A0A9P5ZKK9"/>
<comment type="caution">
    <text evidence="2">The sequence shown here is derived from an EMBL/GenBank/DDBJ whole genome shotgun (WGS) entry which is preliminary data.</text>
</comment>
<accession>A0A9P5ZKK9</accession>